<feature type="transmembrane region" description="Helical" evidence="1">
    <location>
        <begin position="55"/>
        <end position="77"/>
    </location>
</feature>
<keyword evidence="1" id="KW-0812">Transmembrane</keyword>
<comment type="caution">
    <text evidence="2">The sequence shown here is derived from an EMBL/GenBank/DDBJ whole genome shotgun (WGS) entry which is preliminary data.</text>
</comment>
<keyword evidence="3" id="KW-1185">Reference proteome</keyword>
<organism evidence="2 3">
    <name type="scientific">Microcosmobacter mediterraneus</name>
    <dbReference type="NCBI Taxonomy" id="3075607"/>
    <lineage>
        <taxon>Bacteria</taxon>
        <taxon>Pseudomonadati</taxon>
        <taxon>Bacteroidota</taxon>
        <taxon>Flavobacteriia</taxon>
        <taxon>Flavobacteriales</taxon>
        <taxon>Flavobacteriaceae</taxon>
        <taxon>Microcosmobacter</taxon>
    </lineage>
</organism>
<feature type="transmembrane region" description="Helical" evidence="1">
    <location>
        <begin position="7"/>
        <end position="29"/>
    </location>
</feature>
<reference evidence="2 3" key="1">
    <citation type="submission" date="2023-09" db="EMBL/GenBank/DDBJ databases">
        <authorList>
            <person name="Rey-Velasco X."/>
        </authorList>
    </citation>
    <scope>NUCLEOTIDE SEQUENCE [LARGE SCALE GENOMIC DNA]</scope>
    <source>
        <strain evidence="2 3">W332</strain>
    </source>
</reference>
<keyword evidence="1" id="KW-0472">Membrane</keyword>
<gene>
    <name evidence="2" type="ORF">RM697_08535</name>
</gene>
<dbReference type="EMBL" id="JAVRIA010000004">
    <property type="protein sequence ID" value="MDT0558691.1"/>
    <property type="molecule type" value="Genomic_DNA"/>
</dbReference>
<evidence type="ECO:0000313" key="3">
    <source>
        <dbReference type="Proteomes" id="UP001259492"/>
    </source>
</evidence>
<evidence type="ECO:0008006" key="4">
    <source>
        <dbReference type="Google" id="ProtNLM"/>
    </source>
</evidence>
<feature type="transmembrane region" description="Helical" evidence="1">
    <location>
        <begin position="84"/>
        <end position="102"/>
    </location>
</feature>
<protein>
    <recommendedName>
        <fullName evidence="4">Sugar transporter</fullName>
    </recommendedName>
</protein>
<evidence type="ECO:0000256" key="1">
    <source>
        <dbReference type="SAM" id="Phobius"/>
    </source>
</evidence>
<proteinExistence type="predicted"/>
<evidence type="ECO:0000313" key="2">
    <source>
        <dbReference type="EMBL" id="MDT0558691.1"/>
    </source>
</evidence>
<feature type="transmembrane region" description="Helical" evidence="1">
    <location>
        <begin position="108"/>
        <end position="130"/>
    </location>
</feature>
<dbReference type="RefSeq" id="WP_311427456.1">
    <property type="nucleotide sequence ID" value="NZ_JAVRIA010000004.1"/>
</dbReference>
<accession>A0ABU2YKM1</accession>
<keyword evidence="1" id="KW-1133">Transmembrane helix</keyword>
<dbReference type="Proteomes" id="UP001259492">
    <property type="component" value="Unassembled WGS sequence"/>
</dbReference>
<sequence length="142" mass="15691">MSTSKPPIWYWILSIIALLWNALGVMNYIQQAYRTEGFLEQVTTEQLAILDSRPAWATAVFAIAVFTGLLGSLLLLLRKKVATPILIISFVCAVATQIWWFTTDGPSTGGQITGIFIPVLVIVFAALLVWMSRKATANSWNS</sequence>
<name>A0ABU2YKM1_9FLAO</name>